<dbReference type="Gene3D" id="3.90.226.10">
    <property type="entry name" value="2-enoyl-CoA Hydratase, Chain A, domain 1"/>
    <property type="match status" value="1"/>
</dbReference>
<dbReference type="RefSeq" id="WP_092457111.1">
    <property type="nucleotide sequence ID" value="NZ_FPCJ01000001.1"/>
</dbReference>
<dbReference type="SMART" id="SM00245">
    <property type="entry name" value="TSPc"/>
    <property type="match status" value="1"/>
</dbReference>
<dbReference type="STRING" id="1393122.SAMN05660895_0446"/>
<dbReference type="PROSITE" id="PS50106">
    <property type="entry name" value="PDZ"/>
    <property type="match status" value="1"/>
</dbReference>
<keyword evidence="3 5" id="KW-0378">Hydrolase</keyword>
<dbReference type="GO" id="GO:0007165">
    <property type="term" value="P:signal transduction"/>
    <property type="evidence" value="ECO:0007669"/>
    <property type="project" value="TreeGrafter"/>
</dbReference>
<proteinExistence type="inferred from homology"/>
<dbReference type="CDD" id="cd07560">
    <property type="entry name" value="Peptidase_S41_CPP"/>
    <property type="match status" value="1"/>
</dbReference>
<dbReference type="GO" id="GO:0030288">
    <property type="term" value="C:outer membrane-bounded periplasmic space"/>
    <property type="evidence" value="ECO:0007669"/>
    <property type="project" value="TreeGrafter"/>
</dbReference>
<evidence type="ECO:0000313" key="8">
    <source>
        <dbReference type="Proteomes" id="UP000199537"/>
    </source>
</evidence>
<dbReference type="AlphaFoldDB" id="A0A1I7N2N6"/>
<dbReference type="GO" id="GO:0004175">
    <property type="term" value="F:endopeptidase activity"/>
    <property type="evidence" value="ECO:0007669"/>
    <property type="project" value="TreeGrafter"/>
</dbReference>
<evidence type="ECO:0000256" key="5">
    <source>
        <dbReference type="RuleBase" id="RU004404"/>
    </source>
</evidence>
<keyword evidence="4 5" id="KW-0720">Serine protease</keyword>
<evidence type="ECO:0000256" key="1">
    <source>
        <dbReference type="ARBA" id="ARBA00009179"/>
    </source>
</evidence>
<dbReference type="Gene3D" id="3.30.750.44">
    <property type="match status" value="1"/>
</dbReference>
<comment type="similarity">
    <text evidence="1 5">Belongs to the peptidase S41A family.</text>
</comment>
<dbReference type="NCBIfam" id="TIGR00225">
    <property type="entry name" value="prc"/>
    <property type="match status" value="1"/>
</dbReference>
<name>A0A1I7N2N6_9BACT</name>
<evidence type="ECO:0000256" key="3">
    <source>
        <dbReference type="ARBA" id="ARBA00022801"/>
    </source>
</evidence>
<keyword evidence="8" id="KW-1185">Reference proteome</keyword>
<keyword evidence="2 5" id="KW-0645">Protease</keyword>
<protein>
    <submittedName>
        <fullName evidence="7">Carboxyl-terminal processing protease</fullName>
    </submittedName>
</protein>
<feature type="domain" description="PDZ" evidence="6">
    <location>
        <begin position="94"/>
        <end position="164"/>
    </location>
</feature>
<evidence type="ECO:0000313" key="7">
    <source>
        <dbReference type="EMBL" id="SFV28944.1"/>
    </source>
</evidence>
<dbReference type="InterPro" id="IPR005151">
    <property type="entry name" value="Tail-specific_protease"/>
</dbReference>
<dbReference type="Pfam" id="PF03572">
    <property type="entry name" value="Peptidase_S41"/>
    <property type="match status" value="1"/>
</dbReference>
<evidence type="ECO:0000256" key="2">
    <source>
        <dbReference type="ARBA" id="ARBA00022670"/>
    </source>
</evidence>
<reference evidence="8" key="1">
    <citation type="submission" date="2016-10" db="EMBL/GenBank/DDBJ databases">
        <authorList>
            <person name="Varghese N."/>
            <person name="Submissions S."/>
        </authorList>
    </citation>
    <scope>NUCLEOTIDE SEQUENCE [LARGE SCALE GENOMIC DNA]</scope>
    <source>
        <strain evidence="8">DSM 14807</strain>
    </source>
</reference>
<dbReference type="SUPFAM" id="SSF50156">
    <property type="entry name" value="PDZ domain-like"/>
    <property type="match status" value="1"/>
</dbReference>
<dbReference type="Pfam" id="PF17820">
    <property type="entry name" value="PDZ_6"/>
    <property type="match status" value="1"/>
</dbReference>
<dbReference type="PANTHER" id="PTHR32060">
    <property type="entry name" value="TAIL-SPECIFIC PROTEASE"/>
    <property type="match status" value="1"/>
</dbReference>
<dbReference type="SUPFAM" id="SSF52096">
    <property type="entry name" value="ClpP/crotonase"/>
    <property type="match status" value="1"/>
</dbReference>
<organism evidence="7 8">
    <name type="scientific">Thermoflavifilum thermophilum</name>
    <dbReference type="NCBI Taxonomy" id="1393122"/>
    <lineage>
        <taxon>Bacteria</taxon>
        <taxon>Pseudomonadati</taxon>
        <taxon>Bacteroidota</taxon>
        <taxon>Chitinophagia</taxon>
        <taxon>Chitinophagales</taxon>
        <taxon>Chitinophagaceae</taxon>
        <taxon>Thermoflavifilum</taxon>
    </lineage>
</organism>
<gene>
    <name evidence="7" type="ORF">SAMN05660895_0446</name>
</gene>
<dbReference type="Gene3D" id="2.30.42.10">
    <property type="match status" value="1"/>
</dbReference>
<evidence type="ECO:0000259" key="6">
    <source>
        <dbReference type="PROSITE" id="PS50106"/>
    </source>
</evidence>
<dbReference type="InterPro" id="IPR041489">
    <property type="entry name" value="PDZ_6"/>
</dbReference>
<sequence>MKPSKKLQVFLPLILSLVLTLGMFLGFKLRDSYKLPHRGVQLFVGHPGTIDQILMLIHNKYVDSVNDSLLRNAAIDAILHHLDPHSVYIPPQDVAEVNEELSSEFGGIGVEYMLWHDSLIVLHVIPGTPAAKAGLQPGDVLLSANEAPLSGHSLTADQIRNLLRGPVGTSLTLQVKRSRQVRPFQLTLKRDEIPNSSIDAAVMLNPETGYIRLNVFGSDTYQEWKKAVTGLKQQGMRQLILDLRDNPGGYMDAALRIADECIPGRKLLLYTQGVHYPREDYYSSDNGIFENGKLAVLVNENSASASEILAGILQDWDRAVIIGRPTFGKGLVQEQYDLSNGGAIRLTVARYYLPSGRCIQKPYTQDPDFFAYNDTLSSYPATDESGLDSIHFRDTTPYYTRIRKRVVYAESGITPDILVPLDSAAIHSFIAHSWALGLFQYFALQYYLTHPSIQQKFRTWKDFASGFSWQSGDLAEFLSFCKQQGLHPPIRLSTDEQAYILTRLKAELARIVWGSEGYYAVRVFNSDRTVEKGLAWMQQNPK</sequence>
<dbReference type="PANTHER" id="PTHR32060:SF30">
    <property type="entry name" value="CARBOXY-TERMINAL PROCESSING PROTEASE CTPA"/>
    <property type="match status" value="1"/>
</dbReference>
<evidence type="ECO:0000256" key="4">
    <source>
        <dbReference type="ARBA" id="ARBA00022825"/>
    </source>
</evidence>
<dbReference type="EMBL" id="FPCJ01000001">
    <property type="protein sequence ID" value="SFV28944.1"/>
    <property type="molecule type" value="Genomic_DNA"/>
</dbReference>
<dbReference type="InterPro" id="IPR001478">
    <property type="entry name" value="PDZ"/>
</dbReference>
<dbReference type="GO" id="GO:0008236">
    <property type="term" value="F:serine-type peptidase activity"/>
    <property type="evidence" value="ECO:0007669"/>
    <property type="project" value="UniProtKB-KW"/>
</dbReference>
<dbReference type="OrthoDB" id="9812068at2"/>
<dbReference type="CDD" id="cd06782">
    <property type="entry name" value="cpPDZ_CPP-like"/>
    <property type="match status" value="1"/>
</dbReference>
<dbReference type="InterPro" id="IPR036034">
    <property type="entry name" value="PDZ_sf"/>
</dbReference>
<dbReference type="SMART" id="SM00228">
    <property type="entry name" value="PDZ"/>
    <property type="match status" value="1"/>
</dbReference>
<dbReference type="GO" id="GO:0006508">
    <property type="term" value="P:proteolysis"/>
    <property type="evidence" value="ECO:0007669"/>
    <property type="project" value="UniProtKB-KW"/>
</dbReference>
<accession>A0A1I7N2N6</accession>
<dbReference type="InterPro" id="IPR004447">
    <property type="entry name" value="Peptidase_S41A"/>
</dbReference>
<dbReference type="Proteomes" id="UP000199537">
    <property type="component" value="Unassembled WGS sequence"/>
</dbReference>
<dbReference type="InterPro" id="IPR029045">
    <property type="entry name" value="ClpP/crotonase-like_dom_sf"/>
</dbReference>